<gene>
    <name evidence="2" type="ORF">ACFOKF_16425</name>
</gene>
<keyword evidence="1" id="KW-0732">Signal</keyword>
<keyword evidence="3" id="KW-1185">Reference proteome</keyword>
<sequence>MTTRRQVLAAAIAAPIVATPAVGAPPMFACGPINDPAADYWEIEARFNGSAVSEDQFNFAMERLDRWQPADAEGFLRKFAAMVGSNPAWDGFPAEGRMLALAADANRLVGRA</sequence>
<dbReference type="Proteomes" id="UP001595681">
    <property type="component" value="Unassembled WGS sequence"/>
</dbReference>
<feature type="signal peptide" evidence="1">
    <location>
        <begin position="1"/>
        <end position="23"/>
    </location>
</feature>
<evidence type="ECO:0000313" key="2">
    <source>
        <dbReference type="EMBL" id="MFC3442762.1"/>
    </source>
</evidence>
<dbReference type="EMBL" id="JBHRVU010000004">
    <property type="protein sequence ID" value="MFC3442762.1"/>
    <property type="molecule type" value="Genomic_DNA"/>
</dbReference>
<dbReference type="RefSeq" id="WP_380796997.1">
    <property type="nucleotide sequence ID" value="NZ_JBHRVU010000004.1"/>
</dbReference>
<proteinExistence type="predicted"/>
<feature type="chain" id="PRO_5046909710" evidence="1">
    <location>
        <begin position="24"/>
        <end position="112"/>
    </location>
</feature>
<organism evidence="2 3">
    <name type="scientific">Sphingobium rhizovicinum</name>
    <dbReference type="NCBI Taxonomy" id="432308"/>
    <lineage>
        <taxon>Bacteria</taxon>
        <taxon>Pseudomonadati</taxon>
        <taxon>Pseudomonadota</taxon>
        <taxon>Alphaproteobacteria</taxon>
        <taxon>Sphingomonadales</taxon>
        <taxon>Sphingomonadaceae</taxon>
        <taxon>Sphingobium</taxon>
    </lineage>
</organism>
<evidence type="ECO:0000313" key="3">
    <source>
        <dbReference type="Proteomes" id="UP001595681"/>
    </source>
</evidence>
<evidence type="ECO:0000256" key="1">
    <source>
        <dbReference type="SAM" id="SignalP"/>
    </source>
</evidence>
<protein>
    <submittedName>
        <fullName evidence="2">Uncharacterized protein</fullName>
    </submittedName>
</protein>
<name>A0ABV7NIY1_9SPHN</name>
<accession>A0ABV7NIY1</accession>
<comment type="caution">
    <text evidence="2">The sequence shown here is derived from an EMBL/GenBank/DDBJ whole genome shotgun (WGS) entry which is preliminary data.</text>
</comment>
<reference evidence="3" key="1">
    <citation type="journal article" date="2019" name="Int. J. Syst. Evol. Microbiol.">
        <title>The Global Catalogue of Microorganisms (GCM) 10K type strain sequencing project: providing services to taxonomists for standard genome sequencing and annotation.</title>
        <authorList>
            <consortium name="The Broad Institute Genomics Platform"/>
            <consortium name="The Broad Institute Genome Sequencing Center for Infectious Disease"/>
            <person name="Wu L."/>
            <person name="Ma J."/>
        </authorList>
    </citation>
    <scope>NUCLEOTIDE SEQUENCE [LARGE SCALE GENOMIC DNA]</scope>
    <source>
        <strain evidence="3">CCM 7491</strain>
    </source>
</reference>